<proteinExistence type="predicted"/>
<dbReference type="PANTHER" id="PTHR22916:SF3">
    <property type="entry name" value="UDP-GLCNAC:BETAGAL BETA-1,3-N-ACETYLGLUCOSAMINYLTRANSFERASE-LIKE PROTEIN 1"/>
    <property type="match status" value="1"/>
</dbReference>
<dbReference type="InterPro" id="IPR001173">
    <property type="entry name" value="Glyco_trans_2-like"/>
</dbReference>
<dbReference type="GeneID" id="56460992"/>
<protein>
    <submittedName>
        <fullName evidence="2">Glycosyltransferase, family 2</fullName>
    </submittedName>
</protein>
<dbReference type="InterPro" id="IPR029044">
    <property type="entry name" value="Nucleotide-diphossugar_trans"/>
</dbReference>
<accession>A0AAD0TTE8</accession>
<dbReference type="Gene3D" id="3.90.550.10">
    <property type="entry name" value="Spore Coat Polysaccharide Biosynthesis Protein SpsA, Chain A"/>
    <property type="match status" value="1"/>
</dbReference>
<dbReference type="EMBL" id="CP032823">
    <property type="protein sequence ID" value="AYJ79910.1"/>
    <property type="molecule type" value="Genomic_DNA"/>
</dbReference>
<sequence length="292" mass="34852">MDTNNLPLVSVLLPSYNHEKYVEEAILSVVNQTYKNIELIVIDDGSNDNSPKIIEKLQQKYRFKYVHRENRGLIKTHEEMISLSNGKYISFASSDDYYVNNKIEKLVDYLEGNIDYAMVFSKIILVNNNSQEIEKINENYISGNIFQFLLRGDFFINGLSAIIKSSIYKEYKFIQQEYIDDLNIWLYVASKYKIGFIDEYLAYYRKHDNHMSGNILKMQESEEMIINQYKDKECYKEAINEWNLRWFHNTSLCYKKIAFTKYLPKLLKPKNLFRLKLYKALIRFLIPCSWQR</sequence>
<name>A0AAD0TTE8_9BACT</name>
<evidence type="ECO:0000259" key="1">
    <source>
        <dbReference type="Pfam" id="PF00535"/>
    </source>
</evidence>
<dbReference type="Pfam" id="PF00535">
    <property type="entry name" value="Glycos_transf_2"/>
    <property type="match status" value="1"/>
</dbReference>
<dbReference type="RefSeq" id="WP_105917689.1">
    <property type="nucleotide sequence ID" value="NZ_CP021072.1"/>
</dbReference>
<organism evidence="2 3">
    <name type="scientific">Aliarcobacter cryaerophilus ATCC 43158</name>
    <dbReference type="NCBI Taxonomy" id="1032070"/>
    <lineage>
        <taxon>Bacteria</taxon>
        <taxon>Pseudomonadati</taxon>
        <taxon>Campylobacterota</taxon>
        <taxon>Epsilonproteobacteria</taxon>
        <taxon>Campylobacterales</taxon>
        <taxon>Arcobacteraceae</taxon>
        <taxon>Aliarcobacter</taxon>
    </lineage>
</organism>
<reference evidence="2 3" key="1">
    <citation type="submission" date="2018-10" db="EMBL/GenBank/DDBJ databases">
        <title>Complete genome sequences of Arcobacter cryaerophilus strains ATCC 43158 and ATCC 49615.</title>
        <authorList>
            <person name="Miller W.G."/>
            <person name="Yee E."/>
            <person name="Bono J.L."/>
        </authorList>
    </citation>
    <scope>NUCLEOTIDE SEQUENCE [LARGE SCALE GENOMIC DNA]</scope>
    <source>
        <strain evidence="2 3">ATCC 43158</strain>
    </source>
</reference>
<dbReference type="AlphaFoldDB" id="A0AAD0TTE8"/>
<dbReference type="SUPFAM" id="SSF53448">
    <property type="entry name" value="Nucleotide-diphospho-sugar transferases"/>
    <property type="match status" value="1"/>
</dbReference>
<dbReference type="PANTHER" id="PTHR22916">
    <property type="entry name" value="GLYCOSYLTRANSFERASE"/>
    <property type="match status" value="1"/>
</dbReference>
<dbReference type="KEGG" id="acre:ACRYA_0772"/>
<dbReference type="GO" id="GO:0016758">
    <property type="term" value="F:hexosyltransferase activity"/>
    <property type="evidence" value="ECO:0007669"/>
    <property type="project" value="UniProtKB-ARBA"/>
</dbReference>
<dbReference type="Proteomes" id="UP000273809">
    <property type="component" value="Chromosome"/>
</dbReference>
<feature type="domain" description="Glycosyltransferase 2-like" evidence="1">
    <location>
        <begin position="10"/>
        <end position="169"/>
    </location>
</feature>
<gene>
    <name evidence="2" type="ORF">ACRYA_0772</name>
</gene>
<evidence type="ECO:0000313" key="2">
    <source>
        <dbReference type="EMBL" id="AYJ79910.1"/>
    </source>
</evidence>
<evidence type="ECO:0000313" key="3">
    <source>
        <dbReference type="Proteomes" id="UP000273809"/>
    </source>
</evidence>